<evidence type="ECO:0000313" key="1">
    <source>
        <dbReference type="EMBL" id="OHU77031.1"/>
    </source>
</evidence>
<dbReference type="Proteomes" id="UP000179441">
    <property type="component" value="Unassembled WGS sequence"/>
</dbReference>
<name>A0A1S1M0A1_MYCCH</name>
<sequence>MNAPVTAQVPPSVFHYTTAQGLLGILKAPGSRRRLPSNPLDREFADHWFTLWASDARYLNDSAEISHGAKALADAIRRVHGRDGIPQMHWLANELETFGVNGRVLTAELKETSAEYLAFVTSFSESADDLSQWRAYAESGYCIEFETNALTALTYTMQPWTYPIDRTLPSVSKVVDGLFPVRYTLTATDYDNLARNALSSPYGGSRGALQALGTIKNPTFEAEHEWRLITTVTDVEVRERARAGRGGLLIPYIELSPPAPTDDLAVLSITIGPGPDQQLRRDSVLRFLTSIGMDGVQVDTTATTLR</sequence>
<evidence type="ECO:0000313" key="2">
    <source>
        <dbReference type="Proteomes" id="UP000179441"/>
    </source>
</evidence>
<proteinExistence type="predicted"/>
<dbReference type="EMBL" id="MLIS01000001">
    <property type="protein sequence ID" value="OHU77031.1"/>
    <property type="molecule type" value="Genomic_DNA"/>
</dbReference>
<comment type="caution">
    <text evidence="1">The sequence shown here is derived from an EMBL/GenBank/DDBJ whole genome shotgun (WGS) entry which is preliminary data.</text>
</comment>
<dbReference type="InterPro" id="IPR021352">
    <property type="entry name" value="DUF2971"/>
</dbReference>
<dbReference type="Pfam" id="PF11185">
    <property type="entry name" value="DUF2971"/>
    <property type="match status" value="1"/>
</dbReference>
<dbReference type="RefSeq" id="WP_070940770.1">
    <property type="nucleotide sequence ID" value="NZ_JAAOOR010000001.1"/>
</dbReference>
<evidence type="ECO:0008006" key="3">
    <source>
        <dbReference type="Google" id="ProtNLM"/>
    </source>
</evidence>
<keyword evidence="2" id="KW-1185">Reference proteome</keyword>
<gene>
    <name evidence="1" type="ORF">BKG84_00010</name>
</gene>
<protein>
    <recommendedName>
        <fullName evidence="3">DUF2971 domain-containing protein</fullName>
    </recommendedName>
</protein>
<reference evidence="1 2" key="1">
    <citation type="submission" date="2016-10" db="EMBL/GenBank/DDBJ databases">
        <title>Evaluation of Human, Veterinary and Environmental Mycobacterium chelonae Isolates by Core Genome Phylogenomic Analysis, Targeted Gene Comparison, and Anti-microbial Susceptibility Patterns: A Tale of Mistaken Identities.</title>
        <authorList>
            <person name="Fogelson S.B."/>
            <person name="Camus A.C."/>
            <person name="Lorenz W."/>
            <person name="Vasireddy R."/>
            <person name="Vasireddy S."/>
            <person name="Smith T."/>
            <person name="Brown-Elliott B.A."/>
            <person name="Wallace R.J.Jr."/>
            <person name="Hasan N.A."/>
            <person name="Reischl U."/>
            <person name="Sanchez S."/>
        </authorList>
    </citation>
    <scope>NUCLEOTIDE SEQUENCE [LARGE SCALE GENOMIC DNA]</scope>
    <source>
        <strain evidence="1 2">15518</strain>
    </source>
</reference>
<organism evidence="1 2">
    <name type="scientific">Mycobacteroides chelonae</name>
    <name type="common">Mycobacterium chelonae</name>
    <dbReference type="NCBI Taxonomy" id="1774"/>
    <lineage>
        <taxon>Bacteria</taxon>
        <taxon>Bacillati</taxon>
        <taxon>Actinomycetota</taxon>
        <taxon>Actinomycetes</taxon>
        <taxon>Mycobacteriales</taxon>
        <taxon>Mycobacteriaceae</taxon>
        <taxon>Mycobacteroides</taxon>
    </lineage>
</organism>
<accession>A0A1S1M0A1</accession>
<dbReference type="AlphaFoldDB" id="A0A1S1M0A1"/>